<feature type="domain" description="F-box associated beta-propeller type 1" evidence="2">
    <location>
        <begin position="231"/>
        <end position="365"/>
    </location>
</feature>
<dbReference type="PANTHER" id="PTHR31672">
    <property type="entry name" value="BNACNNG10540D PROTEIN"/>
    <property type="match status" value="1"/>
</dbReference>
<comment type="caution">
    <text evidence="3">The sequence shown here is derived from an EMBL/GenBank/DDBJ whole genome shotgun (WGS) entry which is preliminary data.</text>
</comment>
<dbReference type="InterPro" id="IPR006527">
    <property type="entry name" value="F-box-assoc_dom_typ1"/>
</dbReference>
<proteinExistence type="predicted"/>
<evidence type="ECO:0000256" key="1">
    <source>
        <dbReference type="SAM" id="Phobius"/>
    </source>
</evidence>
<dbReference type="EMBL" id="MLFT02000010">
    <property type="protein sequence ID" value="PHT36680.1"/>
    <property type="molecule type" value="Genomic_DNA"/>
</dbReference>
<dbReference type="OrthoDB" id="10426768at2759"/>
<evidence type="ECO:0000259" key="2">
    <source>
        <dbReference type="Pfam" id="PF07734"/>
    </source>
</evidence>
<keyword evidence="1" id="KW-1133">Transmembrane helix</keyword>
<feature type="transmembrane region" description="Helical" evidence="1">
    <location>
        <begin position="379"/>
        <end position="403"/>
    </location>
</feature>
<dbReference type="Proteomes" id="UP000224567">
    <property type="component" value="Unassembled WGS sequence"/>
</dbReference>
<accession>A0A2G2VUL1</accession>
<dbReference type="AlphaFoldDB" id="A0A2G2VUL1"/>
<evidence type="ECO:0000313" key="4">
    <source>
        <dbReference type="Proteomes" id="UP000224567"/>
    </source>
</evidence>
<keyword evidence="1" id="KW-0472">Membrane</keyword>
<organism evidence="3 4">
    <name type="scientific">Capsicum baccatum</name>
    <name type="common">Peruvian pepper</name>
    <dbReference type="NCBI Taxonomy" id="33114"/>
    <lineage>
        <taxon>Eukaryota</taxon>
        <taxon>Viridiplantae</taxon>
        <taxon>Streptophyta</taxon>
        <taxon>Embryophyta</taxon>
        <taxon>Tracheophyta</taxon>
        <taxon>Spermatophyta</taxon>
        <taxon>Magnoliopsida</taxon>
        <taxon>eudicotyledons</taxon>
        <taxon>Gunneridae</taxon>
        <taxon>Pentapetalae</taxon>
        <taxon>asterids</taxon>
        <taxon>lamiids</taxon>
        <taxon>Solanales</taxon>
        <taxon>Solanaceae</taxon>
        <taxon>Solanoideae</taxon>
        <taxon>Capsiceae</taxon>
        <taxon>Capsicum</taxon>
    </lineage>
</organism>
<dbReference type="PANTHER" id="PTHR31672:SF13">
    <property type="entry name" value="F-BOX PROTEIN CPR30-LIKE"/>
    <property type="match status" value="1"/>
</dbReference>
<sequence length="415" mass="46856">MKKKKNNSNPPYEEKLATTCAPKIQKKKSIAKANLLNQIIITSNGHEKIKLFKCQHKKKKSIEKSKGKCIMELMDVDEATFYFNCPFQDDVIMEIHYRLPIRDLVQFKYVSKLRNALISDSYFDNKHRDRAKNDPHSQKILIYQRSLTDPTTSIYSCPLSSSLQLVNKIQKLDSPSSSIAIIHCTYNGLAVIRVFTPATYKNSGHILWNPSIRESILLPQPIFPSQARSKVPGEILSLKSDSWRTIDNHPRGIENLLHCSGSDLALVNGAFHWVCISGNYFEDSRAFSLVSFSISKEVYADLPLPEQLLCLEGNIGIGISELDGMLCAHSICDHQRMRTFKLWVLKDYGVGESWIALFVIDALDILRVVPKYRFADGDVLFSSTNLLVLVMVILMNIALTGLVEDALGDSLFGQK</sequence>
<name>A0A2G2VUL1_CAPBA</name>
<reference evidence="3 4" key="1">
    <citation type="journal article" date="2017" name="Genome Biol.">
        <title>New reference genome sequences of hot pepper reveal the massive evolution of plant disease-resistance genes by retroduplication.</title>
        <authorList>
            <person name="Kim S."/>
            <person name="Park J."/>
            <person name="Yeom S.I."/>
            <person name="Kim Y.M."/>
            <person name="Seo E."/>
            <person name="Kim K.T."/>
            <person name="Kim M.S."/>
            <person name="Lee J.M."/>
            <person name="Cheong K."/>
            <person name="Shin H.S."/>
            <person name="Kim S.B."/>
            <person name="Han K."/>
            <person name="Lee J."/>
            <person name="Park M."/>
            <person name="Lee H.A."/>
            <person name="Lee H.Y."/>
            <person name="Lee Y."/>
            <person name="Oh S."/>
            <person name="Lee J.H."/>
            <person name="Choi E."/>
            <person name="Choi E."/>
            <person name="Lee S.E."/>
            <person name="Jeon J."/>
            <person name="Kim H."/>
            <person name="Choi G."/>
            <person name="Song H."/>
            <person name="Lee J."/>
            <person name="Lee S.C."/>
            <person name="Kwon J.K."/>
            <person name="Lee H.Y."/>
            <person name="Koo N."/>
            <person name="Hong Y."/>
            <person name="Kim R.W."/>
            <person name="Kang W.H."/>
            <person name="Huh J.H."/>
            <person name="Kang B.C."/>
            <person name="Yang T.J."/>
            <person name="Lee Y.H."/>
            <person name="Bennetzen J.L."/>
            <person name="Choi D."/>
        </authorList>
    </citation>
    <scope>NUCLEOTIDE SEQUENCE [LARGE SCALE GENOMIC DNA]</scope>
    <source>
        <strain evidence="4">cv. PBC81</strain>
    </source>
</reference>
<keyword evidence="1" id="KW-0812">Transmembrane</keyword>
<evidence type="ECO:0000313" key="3">
    <source>
        <dbReference type="EMBL" id="PHT36680.1"/>
    </source>
</evidence>
<dbReference type="InterPro" id="IPR017451">
    <property type="entry name" value="F-box-assoc_interact_dom"/>
</dbReference>
<gene>
    <name evidence="3" type="ORF">CQW23_24380</name>
</gene>
<keyword evidence="4" id="KW-1185">Reference proteome</keyword>
<dbReference type="NCBIfam" id="TIGR01640">
    <property type="entry name" value="F_box_assoc_1"/>
    <property type="match status" value="1"/>
</dbReference>
<reference evidence="4" key="2">
    <citation type="journal article" date="2017" name="J. Anim. Genet.">
        <title>Multiple reference genome sequences of hot pepper reveal the massive evolution of plant disease resistance genes by retroduplication.</title>
        <authorList>
            <person name="Kim S."/>
            <person name="Park J."/>
            <person name="Yeom S.-I."/>
            <person name="Kim Y.-M."/>
            <person name="Seo E."/>
            <person name="Kim K.-T."/>
            <person name="Kim M.-S."/>
            <person name="Lee J.M."/>
            <person name="Cheong K."/>
            <person name="Shin H.-S."/>
            <person name="Kim S.-B."/>
            <person name="Han K."/>
            <person name="Lee J."/>
            <person name="Park M."/>
            <person name="Lee H.-A."/>
            <person name="Lee H.-Y."/>
            <person name="Lee Y."/>
            <person name="Oh S."/>
            <person name="Lee J.H."/>
            <person name="Choi E."/>
            <person name="Choi E."/>
            <person name="Lee S.E."/>
            <person name="Jeon J."/>
            <person name="Kim H."/>
            <person name="Choi G."/>
            <person name="Song H."/>
            <person name="Lee J."/>
            <person name="Lee S.-C."/>
            <person name="Kwon J.-K."/>
            <person name="Lee H.-Y."/>
            <person name="Koo N."/>
            <person name="Hong Y."/>
            <person name="Kim R.W."/>
            <person name="Kang W.-H."/>
            <person name="Huh J.H."/>
            <person name="Kang B.-C."/>
            <person name="Yang T.-J."/>
            <person name="Lee Y.-H."/>
            <person name="Bennetzen J.L."/>
            <person name="Choi D."/>
        </authorList>
    </citation>
    <scope>NUCLEOTIDE SEQUENCE [LARGE SCALE GENOMIC DNA]</scope>
    <source>
        <strain evidence="4">cv. PBC81</strain>
    </source>
</reference>
<protein>
    <recommendedName>
        <fullName evidence="2">F-box associated beta-propeller type 1 domain-containing protein</fullName>
    </recommendedName>
</protein>
<dbReference type="Pfam" id="PF07734">
    <property type="entry name" value="FBA_1"/>
    <property type="match status" value="1"/>
</dbReference>
<dbReference type="InterPro" id="IPR050796">
    <property type="entry name" value="SCF_F-box_component"/>
</dbReference>